<dbReference type="Pfam" id="PF00072">
    <property type="entry name" value="Response_reg"/>
    <property type="match status" value="1"/>
</dbReference>
<dbReference type="InterPro" id="IPR001789">
    <property type="entry name" value="Sig_transdc_resp-reg_receiver"/>
</dbReference>
<gene>
    <name evidence="3" type="ORF">C7Y72_04805</name>
</gene>
<dbReference type="PANTHER" id="PTHR44520:SF1">
    <property type="entry name" value="TWO-COMPONENT SYSTEM REGULATORY PROTEIN"/>
    <property type="match status" value="1"/>
</dbReference>
<comment type="caution">
    <text evidence="3">The sequence shown here is derived from an EMBL/GenBank/DDBJ whole genome shotgun (WGS) entry which is preliminary data.</text>
</comment>
<keyword evidence="1" id="KW-0597">Phosphoprotein</keyword>
<keyword evidence="4" id="KW-1185">Reference proteome</keyword>
<evidence type="ECO:0000259" key="2">
    <source>
        <dbReference type="PROSITE" id="PS50110"/>
    </source>
</evidence>
<feature type="modified residue" description="4-aspartylphosphate" evidence="1">
    <location>
        <position position="61"/>
    </location>
</feature>
<reference evidence="3 4" key="1">
    <citation type="submission" date="2018-03" db="EMBL/GenBank/DDBJ databases">
        <title>Aquarubrobacter algicola gen. nov., sp. nov., a novel actinobacterium isolated from shallow eutrophic lake during the end of cyanobacterial harmful algal blooms.</title>
        <authorList>
            <person name="Chun S.J."/>
        </authorList>
    </citation>
    <scope>NUCLEOTIDE SEQUENCE [LARGE SCALE GENOMIC DNA]</scope>
    <source>
        <strain evidence="3 4">Seoho-28</strain>
    </source>
</reference>
<evidence type="ECO:0000313" key="3">
    <source>
        <dbReference type="EMBL" id="PTL59015.1"/>
    </source>
</evidence>
<evidence type="ECO:0000313" key="4">
    <source>
        <dbReference type="Proteomes" id="UP000240739"/>
    </source>
</evidence>
<protein>
    <submittedName>
        <fullName evidence="3">Two-component system response regulator</fullName>
    </submittedName>
</protein>
<dbReference type="PROSITE" id="PS50110">
    <property type="entry name" value="RESPONSE_REGULATORY"/>
    <property type="match status" value="1"/>
</dbReference>
<accession>A0A2T4UIH5</accession>
<dbReference type="SUPFAM" id="SSF52172">
    <property type="entry name" value="CheY-like"/>
    <property type="match status" value="1"/>
</dbReference>
<organism evidence="3 4">
    <name type="scientific">Paraconexibacter algicola</name>
    <dbReference type="NCBI Taxonomy" id="2133960"/>
    <lineage>
        <taxon>Bacteria</taxon>
        <taxon>Bacillati</taxon>
        <taxon>Actinomycetota</taxon>
        <taxon>Thermoleophilia</taxon>
        <taxon>Solirubrobacterales</taxon>
        <taxon>Paraconexibacteraceae</taxon>
        <taxon>Paraconexibacter</taxon>
    </lineage>
</organism>
<dbReference type="EMBL" id="PYYB01000001">
    <property type="protein sequence ID" value="PTL59015.1"/>
    <property type="molecule type" value="Genomic_DNA"/>
</dbReference>
<dbReference type="CDD" id="cd17557">
    <property type="entry name" value="REC_Rcp-like"/>
    <property type="match status" value="1"/>
</dbReference>
<dbReference type="AlphaFoldDB" id="A0A2T4UIH5"/>
<dbReference type="Proteomes" id="UP000240739">
    <property type="component" value="Unassembled WGS sequence"/>
</dbReference>
<evidence type="ECO:0000256" key="1">
    <source>
        <dbReference type="PROSITE-ProRule" id="PRU00169"/>
    </source>
</evidence>
<dbReference type="InterPro" id="IPR052893">
    <property type="entry name" value="TCS_response_regulator"/>
</dbReference>
<dbReference type="PANTHER" id="PTHR44520">
    <property type="entry name" value="RESPONSE REGULATOR RCP1-RELATED"/>
    <property type="match status" value="1"/>
</dbReference>
<sequence>MTARPVSRPILVAEDSDEDFYALSRAFGRLAPEARIDRACDGDEALARLAGDHGYGLLVLDLNLPGTDGREVLATLKRTQPDGWALPVIVLSSSAAPQDVTGAYRDGANAYVRKALRPDDYERSIAALKSFWLDAVVLPTDCDD</sequence>
<dbReference type="RefSeq" id="WP_107567451.1">
    <property type="nucleotide sequence ID" value="NZ_PYYB01000001.1"/>
</dbReference>
<feature type="domain" description="Response regulatory" evidence="2">
    <location>
        <begin position="9"/>
        <end position="129"/>
    </location>
</feature>
<proteinExistence type="predicted"/>
<dbReference type="OrthoDB" id="3698783at2"/>
<dbReference type="Gene3D" id="3.40.50.2300">
    <property type="match status" value="1"/>
</dbReference>
<dbReference type="GO" id="GO:0000160">
    <property type="term" value="P:phosphorelay signal transduction system"/>
    <property type="evidence" value="ECO:0007669"/>
    <property type="project" value="InterPro"/>
</dbReference>
<dbReference type="SMART" id="SM00448">
    <property type="entry name" value="REC"/>
    <property type="match status" value="1"/>
</dbReference>
<dbReference type="InterPro" id="IPR011006">
    <property type="entry name" value="CheY-like_superfamily"/>
</dbReference>
<name>A0A2T4UIH5_9ACTN</name>